<keyword evidence="3" id="KW-1185">Reference proteome</keyword>
<dbReference type="Proteomes" id="UP000821866">
    <property type="component" value="Chromosome 7"/>
</dbReference>
<evidence type="ECO:0000313" key="3">
    <source>
        <dbReference type="Proteomes" id="UP000821866"/>
    </source>
</evidence>
<sequence length="145" mass="15646">MDLKSPTMCAAACSCSVARCTSDRSTPVATTAASGIDKTYALPHLRNSVNTVVSNPPDLTMSVRVVWPGPHYRRPHMPKSLSSPLRRSTSTPPQTPALQQPTDPKRLGYATADSQATIPDSTDEGPAYQHQEPNCNAYLGRSSHR</sequence>
<proteinExistence type="predicted"/>
<accession>A0A9J6DKM6</accession>
<organism evidence="2 3">
    <name type="scientific">Rhipicephalus microplus</name>
    <name type="common">Cattle tick</name>
    <name type="synonym">Boophilus microplus</name>
    <dbReference type="NCBI Taxonomy" id="6941"/>
    <lineage>
        <taxon>Eukaryota</taxon>
        <taxon>Metazoa</taxon>
        <taxon>Ecdysozoa</taxon>
        <taxon>Arthropoda</taxon>
        <taxon>Chelicerata</taxon>
        <taxon>Arachnida</taxon>
        <taxon>Acari</taxon>
        <taxon>Parasitiformes</taxon>
        <taxon>Ixodida</taxon>
        <taxon>Ixodoidea</taxon>
        <taxon>Ixodidae</taxon>
        <taxon>Rhipicephalinae</taxon>
        <taxon>Rhipicephalus</taxon>
        <taxon>Boophilus</taxon>
    </lineage>
</organism>
<reference evidence="2" key="1">
    <citation type="journal article" date="2020" name="Cell">
        <title>Large-Scale Comparative Analyses of Tick Genomes Elucidate Their Genetic Diversity and Vector Capacities.</title>
        <authorList>
            <consortium name="Tick Genome and Microbiome Consortium (TIGMIC)"/>
            <person name="Jia N."/>
            <person name="Wang J."/>
            <person name="Shi W."/>
            <person name="Du L."/>
            <person name="Sun Y."/>
            <person name="Zhan W."/>
            <person name="Jiang J.F."/>
            <person name="Wang Q."/>
            <person name="Zhang B."/>
            <person name="Ji P."/>
            <person name="Bell-Sakyi L."/>
            <person name="Cui X.M."/>
            <person name="Yuan T.T."/>
            <person name="Jiang B.G."/>
            <person name="Yang W.F."/>
            <person name="Lam T.T."/>
            <person name="Chang Q.C."/>
            <person name="Ding S.J."/>
            <person name="Wang X.J."/>
            <person name="Zhu J.G."/>
            <person name="Ruan X.D."/>
            <person name="Zhao L."/>
            <person name="Wei J.T."/>
            <person name="Ye R.Z."/>
            <person name="Que T.C."/>
            <person name="Du C.H."/>
            <person name="Zhou Y.H."/>
            <person name="Cheng J.X."/>
            <person name="Dai P.F."/>
            <person name="Guo W.B."/>
            <person name="Han X.H."/>
            <person name="Huang E.J."/>
            <person name="Li L.F."/>
            <person name="Wei W."/>
            <person name="Gao Y.C."/>
            <person name="Liu J.Z."/>
            <person name="Shao H.Z."/>
            <person name="Wang X."/>
            <person name="Wang C.C."/>
            <person name="Yang T.C."/>
            <person name="Huo Q.B."/>
            <person name="Li W."/>
            <person name="Chen H.Y."/>
            <person name="Chen S.E."/>
            <person name="Zhou L.G."/>
            <person name="Ni X.B."/>
            <person name="Tian J.H."/>
            <person name="Sheng Y."/>
            <person name="Liu T."/>
            <person name="Pan Y.S."/>
            <person name="Xia L.Y."/>
            <person name="Li J."/>
            <person name="Zhao F."/>
            <person name="Cao W.C."/>
        </authorList>
    </citation>
    <scope>NUCLEOTIDE SEQUENCE</scope>
    <source>
        <strain evidence="2">Rmic-2018</strain>
    </source>
</reference>
<gene>
    <name evidence="2" type="ORF">HPB51_023960</name>
</gene>
<comment type="caution">
    <text evidence="2">The sequence shown here is derived from an EMBL/GenBank/DDBJ whole genome shotgun (WGS) entry which is preliminary data.</text>
</comment>
<dbReference type="AlphaFoldDB" id="A0A9J6DKM6"/>
<evidence type="ECO:0000256" key="1">
    <source>
        <dbReference type="SAM" id="MobiDB-lite"/>
    </source>
</evidence>
<name>A0A9J6DKM6_RHIMP</name>
<evidence type="ECO:0000313" key="2">
    <source>
        <dbReference type="EMBL" id="KAH8022392.1"/>
    </source>
</evidence>
<dbReference type="EMBL" id="JABSTU010000009">
    <property type="protein sequence ID" value="KAH8022392.1"/>
    <property type="molecule type" value="Genomic_DNA"/>
</dbReference>
<feature type="region of interest" description="Disordered" evidence="1">
    <location>
        <begin position="69"/>
        <end position="145"/>
    </location>
</feature>
<dbReference type="PROSITE" id="PS51257">
    <property type="entry name" value="PROKAR_LIPOPROTEIN"/>
    <property type="match status" value="1"/>
</dbReference>
<protein>
    <submittedName>
        <fullName evidence="2">Uncharacterized protein</fullName>
    </submittedName>
</protein>
<reference evidence="2" key="2">
    <citation type="submission" date="2021-09" db="EMBL/GenBank/DDBJ databases">
        <authorList>
            <person name="Jia N."/>
            <person name="Wang J."/>
            <person name="Shi W."/>
            <person name="Du L."/>
            <person name="Sun Y."/>
            <person name="Zhan W."/>
            <person name="Jiang J."/>
            <person name="Wang Q."/>
            <person name="Zhang B."/>
            <person name="Ji P."/>
            <person name="Sakyi L.B."/>
            <person name="Cui X."/>
            <person name="Yuan T."/>
            <person name="Jiang B."/>
            <person name="Yang W."/>
            <person name="Lam T.T.-Y."/>
            <person name="Chang Q."/>
            <person name="Ding S."/>
            <person name="Wang X."/>
            <person name="Zhu J."/>
            <person name="Ruan X."/>
            <person name="Zhao L."/>
            <person name="Wei J."/>
            <person name="Que T."/>
            <person name="Du C."/>
            <person name="Cheng J."/>
            <person name="Dai P."/>
            <person name="Han X."/>
            <person name="Huang E."/>
            <person name="Gao Y."/>
            <person name="Liu J."/>
            <person name="Shao H."/>
            <person name="Ye R."/>
            <person name="Li L."/>
            <person name="Wei W."/>
            <person name="Wang X."/>
            <person name="Wang C."/>
            <person name="Huo Q."/>
            <person name="Li W."/>
            <person name="Guo W."/>
            <person name="Chen H."/>
            <person name="Chen S."/>
            <person name="Zhou L."/>
            <person name="Zhou L."/>
            <person name="Ni X."/>
            <person name="Tian J."/>
            <person name="Zhou Y."/>
            <person name="Sheng Y."/>
            <person name="Liu T."/>
            <person name="Pan Y."/>
            <person name="Xia L."/>
            <person name="Li J."/>
            <person name="Zhao F."/>
            <person name="Cao W."/>
        </authorList>
    </citation>
    <scope>NUCLEOTIDE SEQUENCE</scope>
    <source>
        <strain evidence="2">Rmic-2018</strain>
        <tissue evidence="2">Larvae</tissue>
    </source>
</reference>
<feature type="compositionally biased region" description="Low complexity" evidence="1">
    <location>
        <begin position="80"/>
        <end position="102"/>
    </location>
</feature>